<evidence type="ECO:0000256" key="2">
    <source>
        <dbReference type="ARBA" id="ARBA00010472"/>
    </source>
</evidence>
<dbReference type="EMBL" id="VCKW01000477">
    <property type="protein sequence ID" value="TMQ84427.1"/>
    <property type="molecule type" value="Genomic_DNA"/>
</dbReference>
<dbReference type="InterPro" id="IPR000691">
    <property type="entry name" value="Prot_inh_I16_SSI"/>
</dbReference>
<organism evidence="11 12">
    <name type="scientific">Actinomadura soli</name>
    <dbReference type="NCBI Taxonomy" id="2508997"/>
    <lineage>
        <taxon>Bacteria</taxon>
        <taxon>Bacillati</taxon>
        <taxon>Actinomycetota</taxon>
        <taxon>Actinomycetes</taxon>
        <taxon>Streptosporangiales</taxon>
        <taxon>Thermomonosporaceae</taxon>
        <taxon>Actinomadura</taxon>
    </lineage>
</organism>
<evidence type="ECO:0000313" key="12">
    <source>
        <dbReference type="Proteomes" id="UP000309174"/>
    </source>
</evidence>
<evidence type="ECO:0000259" key="10">
    <source>
        <dbReference type="Pfam" id="PF00720"/>
    </source>
</evidence>
<dbReference type="SUPFAM" id="SSF55399">
    <property type="entry name" value="Subtilisin inhibitor"/>
    <property type="match status" value="1"/>
</dbReference>
<keyword evidence="12" id="KW-1185">Reference proteome</keyword>
<dbReference type="InterPro" id="IPR023549">
    <property type="entry name" value="Subtilisin_inhibitor"/>
</dbReference>
<keyword evidence="5 8" id="KW-0646">Protease inhibitor</keyword>
<evidence type="ECO:0000256" key="6">
    <source>
        <dbReference type="ARBA" id="ARBA00022900"/>
    </source>
</evidence>
<evidence type="ECO:0000313" key="11">
    <source>
        <dbReference type="EMBL" id="TMQ84427.1"/>
    </source>
</evidence>
<dbReference type="InterPro" id="IPR020054">
    <property type="entry name" value="Prot_inh_SSI_I16_CS"/>
</dbReference>
<feature type="signal peptide" evidence="9">
    <location>
        <begin position="1"/>
        <end position="28"/>
    </location>
</feature>
<gene>
    <name evidence="11" type="ORF">ETD83_40850</name>
</gene>
<evidence type="ECO:0000256" key="8">
    <source>
        <dbReference type="RuleBase" id="RU003471"/>
    </source>
</evidence>
<sequence length="134" mass="14104">MHMSRARLGWAAVLAGMAVLAQAAPAQAAPGRAGGPSGAYLLMVAPEHGPVTAVNLWCRPDGGTHPAPSRACDQLESVDGEVGRIGVQQGACTLEYAPVRVSADGRWRGRARHFAQTYPNRCAAMRRTGGVLFR</sequence>
<evidence type="ECO:0000256" key="3">
    <source>
        <dbReference type="ARBA" id="ARBA00011738"/>
    </source>
</evidence>
<dbReference type="PROSITE" id="PS00999">
    <property type="entry name" value="SSI"/>
    <property type="match status" value="1"/>
</dbReference>
<feature type="chain" id="PRO_5022829296" description="Subtilisin inhibitor domain-containing protein" evidence="9">
    <location>
        <begin position="29"/>
        <end position="134"/>
    </location>
</feature>
<dbReference type="Gene3D" id="3.30.350.10">
    <property type="entry name" value="Subtilisin inhibitor-like"/>
    <property type="match status" value="1"/>
</dbReference>
<dbReference type="Proteomes" id="UP000309174">
    <property type="component" value="Unassembled WGS sequence"/>
</dbReference>
<evidence type="ECO:0000256" key="5">
    <source>
        <dbReference type="ARBA" id="ARBA00022690"/>
    </source>
</evidence>
<comment type="similarity">
    <text evidence="2 8">Belongs to the protease inhibitor I16 (SSI) family.</text>
</comment>
<feature type="domain" description="Subtilisin inhibitor" evidence="10">
    <location>
        <begin position="50"/>
        <end position="120"/>
    </location>
</feature>
<accession>A0A5C4IYT8</accession>
<keyword evidence="7" id="KW-1015">Disulfide bond</keyword>
<comment type="subunit">
    <text evidence="3">Homodimer.</text>
</comment>
<keyword evidence="6 8" id="KW-0722">Serine protease inhibitor</keyword>
<name>A0A5C4IYT8_9ACTN</name>
<evidence type="ECO:0000256" key="7">
    <source>
        <dbReference type="ARBA" id="ARBA00023157"/>
    </source>
</evidence>
<dbReference type="GO" id="GO:0004867">
    <property type="term" value="F:serine-type endopeptidase inhibitor activity"/>
    <property type="evidence" value="ECO:0007669"/>
    <property type="project" value="UniProtKB-KW"/>
</dbReference>
<proteinExistence type="inferred from homology"/>
<evidence type="ECO:0000256" key="1">
    <source>
        <dbReference type="ARBA" id="ARBA00004613"/>
    </source>
</evidence>
<comment type="caution">
    <text evidence="11">The sequence shown here is derived from an EMBL/GenBank/DDBJ whole genome shotgun (WGS) entry which is preliminary data.</text>
</comment>
<dbReference type="InterPro" id="IPR036819">
    <property type="entry name" value="Subtilisin_inhibitor-like_sf"/>
</dbReference>
<keyword evidence="4" id="KW-0964">Secreted</keyword>
<reference evidence="11 12" key="1">
    <citation type="submission" date="2019-05" db="EMBL/GenBank/DDBJ databases">
        <title>Draft genome sequence of Actinomadura sp. 14C53.</title>
        <authorList>
            <person name="Saricaoglu S."/>
            <person name="Isik K."/>
        </authorList>
    </citation>
    <scope>NUCLEOTIDE SEQUENCE [LARGE SCALE GENOMIC DNA]</scope>
    <source>
        <strain evidence="11 12">14C53</strain>
    </source>
</reference>
<protein>
    <recommendedName>
        <fullName evidence="10">Subtilisin inhibitor domain-containing protein</fullName>
    </recommendedName>
</protein>
<evidence type="ECO:0000256" key="4">
    <source>
        <dbReference type="ARBA" id="ARBA00022525"/>
    </source>
</evidence>
<dbReference type="GO" id="GO:0005576">
    <property type="term" value="C:extracellular region"/>
    <property type="evidence" value="ECO:0007669"/>
    <property type="project" value="UniProtKB-SubCell"/>
</dbReference>
<keyword evidence="9" id="KW-0732">Signal</keyword>
<dbReference type="OrthoDB" id="3542626at2"/>
<evidence type="ECO:0000256" key="9">
    <source>
        <dbReference type="SAM" id="SignalP"/>
    </source>
</evidence>
<dbReference type="Pfam" id="PF00720">
    <property type="entry name" value="SSI"/>
    <property type="match status" value="1"/>
</dbReference>
<dbReference type="AlphaFoldDB" id="A0A5C4IYT8"/>
<dbReference type="RefSeq" id="WP_138650609.1">
    <property type="nucleotide sequence ID" value="NZ_VCKW01000477.1"/>
</dbReference>
<dbReference type="PRINTS" id="PR00294">
    <property type="entry name" value="SSBTLNINHBTR"/>
</dbReference>
<comment type="subcellular location">
    <subcellularLocation>
        <location evidence="1">Secreted</location>
    </subcellularLocation>
</comment>